<name>A0A1X7DFY0_9BACT</name>
<dbReference type="SMART" id="SM01133">
    <property type="entry name" value="DeoC"/>
    <property type="match status" value="1"/>
</dbReference>
<keyword evidence="2" id="KW-1185">Reference proteome</keyword>
<dbReference type="OrthoDB" id="5915071at2"/>
<dbReference type="NCBIfam" id="NF005556">
    <property type="entry name" value="PRK07226.1"/>
    <property type="match status" value="1"/>
</dbReference>
<gene>
    <name evidence="1" type="ORF">SAMN06295933_1843</name>
</gene>
<dbReference type="PIRSF" id="PIRSF038992">
    <property type="entry name" value="Aldolase_Ia"/>
    <property type="match status" value="1"/>
</dbReference>
<evidence type="ECO:0000313" key="1">
    <source>
        <dbReference type="EMBL" id="SMF14728.1"/>
    </source>
</evidence>
<dbReference type="PANTHER" id="PTHR47916">
    <property type="entry name" value="FRUCTOSE-BISPHOSPHATE ALDOLASE CLASS 1"/>
    <property type="match status" value="1"/>
</dbReference>
<accession>A0A1X7DFY0</accession>
<dbReference type="PANTHER" id="PTHR47916:SF1">
    <property type="entry name" value="3-HYDROXY-5-PHOSPHONOOXYPENTANE-2,4-DIONE THIOLASE"/>
    <property type="match status" value="1"/>
</dbReference>
<dbReference type="SUPFAM" id="SSF51569">
    <property type="entry name" value="Aldolase"/>
    <property type="match status" value="1"/>
</dbReference>
<dbReference type="GO" id="GO:0004332">
    <property type="term" value="F:fructose-bisphosphate aldolase activity"/>
    <property type="evidence" value="ECO:0007669"/>
    <property type="project" value="InterPro"/>
</dbReference>
<dbReference type="STRING" id="1519643.SAMN06295933_1843"/>
<organism evidence="1 2">
    <name type="scientific">Desulfovibrio gilichinskyi</name>
    <dbReference type="NCBI Taxonomy" id="1519643"/>
    <lineage>
        <taxon>Bacteria</taxon>
        <taxon>Pseudomonadati</taxon>
        <taxon>Thermodesulfobacteriota</taxon>
        <taxon>Desulfovibrionia</taxon>
        <taxon>Desulfovibrionales</taxon>
        <taxon>Desulfovibrionaceae</taxon>
        <taxon>Desulfovibrio</taxon>
    </lineage>
</organism>
<dbReference type="InterPro" id="IPR041720">
    <property type="entry name" value="FbaB-like"/>
</dbReference>
<proteinExistence type="predicted"/>
<dbReference type="InterPro" id="IPR050456">
    <property type="entry name" value="DeoC/FbaB_aldolase"/>
</dbReference>
<dbReference type="AlphaFoldDB" id="A0A1X7DFY0"/>
<dbReference type="Proteomes" id="UP000192906">
    <property type="component" value="Unassembled WGS sequence"/>
</dbReference>
<dbReference type="Pfam" id="PF01791">
    <property type="entry name" value="DeoC"/>
    <property type="match status" value="1"/>
</dbReference>
<dbReference type="Gene3D" id="3.20.20.70">
    <property type="entry name" value="Aldolase class I"/>
    <property type="match status" value="1"/>
</dbReference>
<dbReference type="InterPro" id="IPR013785">
    <property type="entry name" value="Aldolase_TIM"/>
</dbReference>
<reference evidence="2" key="1">
    <citation type="submission" date="2017-04" db="EMBL/GenBank/DDBJ databases">
        <authorList>
            <person name="Varghese N."/>
            <person name="Submissions S."/>
        </authorList>
    </citation>
    <scope>NUCLEOTIDE SEQUENCE [LARGE SCALE GENOMIC DNA]</scope>
    <source>
        <strain evidence="2">K3S</strain>
    </source>
</reference>
<dbReference type="EMBL" id="FWZU01000003">
    <property type="protein sequence ID" value="SMF14728.1"/>
    <property type="molecule type" value="Genomic_DNA"/>
</dbReference>
<evidence type="ECO:0000313" key="2">
    <source>
        <dbReference type="Proteomes" id="UP000192906"/>
    </source>
</evidence>
<dbReference type="InterPro" id="IPR002915">
    <property type="entry name" value="DeoC/FbaB/LacD_aldolase"/>
</dbReference>
<dbReference type="CDD" id="cd00958">
    <property type="entry name" value="DhnA"/>
    <property type="match status" value="1"/>
</dbReference>
<sequence>MNGTDRRLKRLFDKESGNSLILALDHGANEGMIEGLGAIPTILEALPTSRVQGVILNKGLARHFSHLIPADICMILQMNAGTRHGSPSYNKSIVCSIQEALRLGADAVSVLVNIGNELEDRMLSDLGEITDEAHQLGIPVLATVFARGSQIVNEHDSSLIAHCIRIGAELGPDVVSVPYPNNGDAFRKAVEASPVPVLVTGGPLGQTMESTITNSLRGLESGCKGCCIGRNIFQTANPIESMEKYAEAIHKNQIKTNS</sequence>
<protein>
    <submittedName>
        <fullName evidence="1">Fructose-bisphosphate aldolase, class I</fullName>
    </submittedName>
</protein>
<dbReference type="RefSeq" id="WP_085101493.1">
    <property type="nucleotide sequence ID" value="NZ_FWZU01000003.1"/>
</dbReference>